<dbReference type="InterPro" id="IPR036935">
    <property type="entry name" value="Ribosomal_bL9_N_sf"/>
</dbReference>
<dbReference type="FunFam" id="3.40.5.10:FF:000003">
    <property type="entry name" value="50S ribosomal protein L9"/>
    <property type="match status" value="1"/>
</dbReference>
<dbReference type="SUPFAM" id="SSF55653">
    <property type="entry name" value="Ribosomal protein L9 C-domain"/>
    <property type="match status" value="1"/>
</dbReference>
<feature type="coiled-coil region" evidence="7">
    <location>
        <begin position="37"/>
        <end position="75"/>
    </location>
</feature>
<dbReference type="InterPro" id="IPR020069">
    <property type="entry name" value="Ribosomal_bL9_C"/>
</dbReference>
<evidence type="ECO:0000256" key="8">
    <source>
        <dbReference type="SAM" id="MobiDB-lite"/>
    </source>
</evidence>
<gene>
    <name evidence="10" type="ORF">METZ01_LOCUS138200</name>
</gene>
<dbReference type="GO" id="GO:1990904">
    <property type="term" value="C:ribonucleoprotein complex"/>
    <property type="evidence" value="ECO:0007669"/>
    <property type="project" value="UniProtKB-KW"/>
</dbReference>
<dbReference type="InterPro" id="IPR000244">
    <property type="entry name" value="Ribosomal_bL9"/>
</dbReference>
<dbReference type="Pfam" id="PF01281">
    <property type="entry name" value="Ribosomal_L9_N"/>
    <property type="match status" value="1"/>
</dbReference>
<keyword evidence="2" id="KW-0699">rRNA-binding</keyword>
<dbReference type="InterPro" id="IPR009027">
    <property type="entry name" value="Ribosomal_bL9/RNase_H1_N"/>
</dbReference>
<dbReference type="Pfam" id="PF03948">
    <property type="entry name" value="Ribosomal_L9_C"/>
    <property type="match status" value="1"/>
</dbReference>
<feature type="domain" description="Ribosomal protein L9" evidence="9">
    <location>
        <begin position="13"/>
        <end position="40"/>
    </location>
</feature>
<reference evidence="10" key="1">
    <citation type="submission" date="2018-05" db="EMBL/GenBank/DDBJ databases">
        <authorList>
            <person name="Lanie J.A."/>
            <person name="Ng W.-L."/>
            <person name="Kazmierczak K.M."/>
            <person name="Andrzejewski T.M."/>
            <person name="Davidsen T.M."/>
            <person name="Wayne K.J."/>
            <person name="Tettelin H."/>
            <person name="Glass J.I."/>
            <person name="Rusch D."/>
            <person name="Podicherti R."/>
            <person name="Tsui H.-C.T."/>
            <person name="Winkler M.E."/>
        </authorList>
    </citation>
    <scope>NUCLEOTIDE SEQUENCE</scope>
</reference>
<keyword evidence="7" id="KW-0175">Coiled coil</keyword>
<evidence type="ECO:0000259" key="9">
    <source>
        <dbReference type="PROSITE" id="PS00651"/>
    </source>
</evidence>
<dbReference type="GO" id="GO:0005840">
    <property type="term" value="C:ribosome"/>
    <property type="evidence" value="ECO:0007669"/>
    <property type="project" value="UniProtKB-KW"/>
</dbReference>
<evidence type="ECO:0000256" key="4">
    <source>
        <dbReference type="ARBA" id="ARBA00022980"/>
    </source>
</evidence>
<organism evidence="10">
    <name type="scientific">marine metagenome</name>
    <dbReference type="NCBI Taxonomy" id="408172"/>
    <lineage>
        <taxon>unclassified sequences</taxon>
        <taxon>metagenomes</taxon>
        <taxon>ecological metagenomes</taxon>
    </lineage>
</organism>
<dbReference type="Gene3D" id="3.10.430.100">
    <property type="entry name" value="Ribosomal protein L9, C-terminal domain"/>
    <property type="match status" value="1"/>
</dbReference>
<dbReference type="GO" id="GO:0003735">
    <property type="term" value="F:structural constituent of ribosome"/>
    <property type="evidence" value="ECO:0007669"/>
    <property type="project" value="InterPro"/>
</dbReference>
<accession>A0A381Z7U1</accession>
<proteinExistence type="inferred from homology"/>
<keyword evidence="4" id="KW-0689">Ribosomal protein</keyword>
<dbReference type="SUPFAM" id="SSF55658">
    <property type="entry name" value="L9 N-domain-like"/>
    <property type="match status" value="1"/>
</dbReference>
<dbReference type="AlphaFoldDB" id="A0A381Z7U1"/>
<protein>
    <recommendedName>
        <fullName evidence="6">50S ribosomal protein L9</fullName>
    </recommendedName>
</protein>
<dbReference type="PROSITE" id="PS00651">
    <property type="entry name" value="RIBOSOMAL_L9"/>
    <property type="match status" value="1"/>
</dbReference>
<dbReference type="NCBIfam" id="TIGR00158">
    <property type="entry name" value="L9"/>
    <property type="match status" value="1"/>
</dbReference>
<dbReference type="GO" id="GO:0006412">
    <property type="term" value="P:translation"/>
    <property type="evidence" value="ECO:0007669"/>
    <property type="project" value="InterPro"/>
</dbReference>
<dbReference type="InterPro" id="IPR036791">
    <property type="entry name" value="Ribosomal_bL9_C_sf"/>
</dbReference>
<evidence type="ECO:0000256" key="5">
    <source>
        <dbReference type="ARBA" id="ARBA00023274"/>
    </source>
</evidence>
<dbReference type="HAMAP" id="MF_00503">
    <property type="entry name" value="Ribosomal_bL9"/>
    <property type="match status" value="1"/>
</dbReference>
<feature type="region of interest" description="Disordered" evidence="8">
    <location>
        <begin position="157"/>
        <end position="179"/>
    </location>
</feature>
<sequence length="179" mass="19728">MEVILKEDISNLGNLGEVVSVKPGYARNYLVPNGKAAFATKENLKLLEQQKEELKRKQEEELAVTKELASKYENLSLTIEANVTEEGNLYGSIGTIDIANAAKEKGLELERSLINLPDGPIKTIGDHEVNLIFHGEIQVKIKVQVVGGEVAIKNTLDSEEEDDNIDDPTKENEIIEESG</sequence>
<evidence type="ECO:0000256" key="3">
    <source>
        <dbReference type="ARBA" id="ARBA00022884"/>
    </source>
</evidence>
<evidence type="ECO:0000256" key="2">
    <source>
        <dbReference type="ARBA" id="ARBA00022730"/>
    </source>
</evidence>
<evidence type="ECO:0000313" key="10">
    <source>
        <dbReference type="EMBL" id="SVA85346.1"/>
    </source>
</evidence>
<evidence type="ECO:0000256" key="7">
    <source>
        <dbReference type="SAM" id="Coils"/>
    </source>
</evidence>
<keyword evidence="5" id="KW-0687">Ribonucleoprotein</keyword>
<dbReference type="InterPro" id="IPR020594">
    <property type="entry name" value="Ribosomal_bL9_bac/chp"/>
</dbReference>
<dbReference type="PANTHER" id="PTHR21368">
    <property type="entry name" value="50S RIBOSOMAL PROTEIN L9"/>
    <property type="match status" value="1"/>
</dbReference>
<feature type="compositionally biased region" description="Acidic residues" evidence="8">
    <location>
        <begin position="157"/>
        <end position="166"/>
    </location>
</feature>
<name>A0A381Z7U1_9ZZZZ</name>
<dbReference type="InterPro" id="IPR020070">
    <property type="entry name" value="Ribosomal_bL9_N"/>
</dbReference>
<dbReference type="Gene3D" id="3.40.5.10">
    <property type="entry name" value="Ribosomal protein L9, N-terminal domain"/>
    <property type="match status" value="1"/>
</dbReference>
<comment type="similarity">
    <text evidence="1">Belongs to the bacterial ribosomal protein bL9 family.</text>
</comment>
<dbReference type="GO" id="GO:0019843">
    <property type="term" value="F:rRNA binding"/>
    <property type="evidence" value="ECO:0007669"/>
    <property type="project" value="UniProtKB-KW"/>
</dbReference>
<dbReference type="EMBL" id="UINC01020292">
    <property type="protein sequence ID" value="SVA85346.1"/>
    <property type="molecule type" value="Genomic_DNA"/>
</dbReference>
<keyword evidence="3" id="KW-0694">RNA-binding</keyword>
<evidence type="ECO:0000256" key="1">
    <source>
        <dbReference type="ARBA" id="ARBA00010605"/>
    </source>
</evidence>
<evidence type="ECO:0000256" key="6">
    <source>
        <dbReference type="ARBA" id="ARBA00035456"/>
    </source>
</evidence>